<evidence type="ECO:0000259" key="2">
    <source>
        <dbReference type="PROSITE" id="PS50280"/>
    </source>
</evidence>
<dbReference type="SUPFAM" id="SSF82199">
    <property type="entry name" value="SET domain"/>
    <property type="match status" value="1"/>
</dbReference>
<dbReference type="InterPro" id="IPR001214">
    <property type="entry name" value="SET_dom"/>
</dbReference>
<keyword evidence="4" id="KW-1185">Reference proteome</keyword>
<feature type="domain" description="SET" evidence="2">
    <location>
        <begin position="493"/>
        <end position="599"/>
    </location>
</feature>
<dbReference type="EMBL" id="LFZO01000979">
    <property type="protein sequence ID" value="KXS94450.1"/>
    <property type="molecule type" value="Genomic_DNA"/>
</dbReference>
<dbReference type="Pfam" id="PF00856">
    <property type="entry name" value="SET"/>
    <property type="match status" value="1"/>
</dbReference>
<dbReference type="InterPro" id="IPR053105">
    <property type="entry name" value="Class_V-like_SAM-MTase"/>
</dbReference>
<organism evidence="3 4">
    <name type="scientific">Pseudocercospora musae</name>
    <dbReference type="NCBI Taxonomy" id="113226"/>
    <lineage>
        <taxon>Eukaryota</taxon>
        <taxon>Fungi</taxon>
        <taxon>Dikarya</taxon>
        <taxon>Ascomycota</taxon>
        <taxon>Pezizomycotina</taxon>
        <taxon>Dothideomycetes</taxon>
        <taxon>Dothideomycetidae</taxon>
        <taxon>Mycosphaerellales</taxon>
        <taxon>Mycosphaerellaceae</taxon>
        <taxon>Pseudocercospora</taxon>
    </lineage>
</organism>
<protein>
    <recommendedName>
        <fullName evidence="2">SET domain-containing protein</fullName>
    </recommendedName>
</protein>
<dbReference type="PANTHER" id="PTHR47250">
    <property type="entry name" value="HISTONE-LYSINE N-METHYLTRANSFERASE SET-6"/>
    <property type="match status" value="1"/>
</dbReference>
<feature type="region of interest" description="Disordered" evidence="1">
    <location>
        <begin position="74"/>
        <end position="190"/>
    </location>
</feature>
<dbReference type="PANTHER" id="PTHR47250:SF3">
    <property type="entry name" value="HISTONE-LYSINE N-METHYLTRANSFERASE SET-6"/>
    <property type="match status" value="1"/>
</dbReference>
<comment type="caution">
    <text evidence="3">The sequence shown here is derived from an EMBL/GenBank/DDBJ whole genome shotgun (WGS) entry which is preliminary data.</text>
</comment>
<proteinExistence type="predicted"/>
<evidence type="ECO:0000313" key="4">
    <source>
        <dbReference type="Proteomes" id="UP000073492"/>
    </source>
</evidence>
<dbReference type="AlphaFoldDB" id="A0A139GW87"/>
<evidence type="ECO:0000313" key="3">
    <source>
        <dbReference type="EMBL" id="KXS94450.1"/>
    </source>
</evidence>
<reference evidence="3 4" key="1">
    <citation type="submission" date="2015-07" db="EMBL/GenBank/DDBJ databases">
        <title>Comparative genomics of the Sigatoka disease complex on banana suggests a link between parallel evolutionary changes in Pseudocercospora fijiensis and Pseudocercospora eumusae and increased virulence on the banana host.</title>
        <authorList>
            <person name="Chang T.-C."/>
            <person name="Salvucci A."/>
            <person name="Crous P.W."/>
            <person name="Stergiopoulos I."/>
        </authorList>
    </citation>
    <scope>NUCLEOTIDE SEQUENCE [LARGE SCALE GENOMIC DNA]</scope>
    <source>
        <strain evidence="3 4">CBS 116634</strain>
    </source>
</reference>
<dbReference type="InterPro" id="IPR046341">
    <property type="entry name" value="SET_dom_sf"/>
</dbReference>
<dbReference type="OrthoDB" id="10261904at2759"/>
<dbReference type="Gene3D" id="2.170.270.10">
    <property type="entry name" value="SET domain"/>
    <property type="match status" value="1"/>
</dbReference>
<sequence length="633" mass="70547">MTATSDFDALARDLSSRISEELPAILRQLLAHHQLGPGPLHLECSLLSRRPGCADTPLKIASLDISDLATPPSIQSPLLLHHTNPPAQPLSDQALTRQSPPASPARQFRPRLPVSAAIDDGDGDGDGDDDDERPAKRRATGGLRIGRPASSGEHAPHPSTAVSRRLESENVRVFPQRKKRLPDNPNLQPSSLDKFIGGVWESIFSGVRLDPAEVIEQWQAIESSGQPKLLMEAASNHDLAARHDSVTQSKFGRMNVLARKISQTSRTCRSLEVIVQAHWVQAFDERAAELALSMTKEKAKKTAISEACVDFSWSEKELRNKMAIWRGYHDIKNAGGWAALVFAGMGLYRFCKYRVSFTEETFQQLRALRHRFEVAADCLHPRWRSLLAIVGAPVRRTYTGHPHDWVVCGPGHEALPLATTYQQWDRNFSYTHLDESAIDEEAWGLFDPRTVTPLSDPAAHQCTICSERQSDDPRHNVCACFPNLYGSAKAAFMPVQVYRTPNGKNNGLLACCSLERGMAIGEFVGQITSGVANLDVMVGQTDRAAYQIWQGKQGNYTRFVNHSCQPNSQFERFIWLGTQRIVLVSKGIEAGEEITVDYSDTYWKTLDKECLCDSAKCRYRRRTKQPLTPPEHP</sequence>
<dbReference type="PROSITE" id="PS50280">
    <property type="entry name" value="SET"/>
    <property type="match status" value="1"/>
</dbReference>
<gene>
    <name evidence="3" type="ORF">AC579_2987</name>
</gene>
<feature type="compositionally biased region" description="Polar residues" evidence="1">
    <location>
        <begin position="90"/>
        <end position="100"/>
    </location>
</feature>
<name>A0A139GW87_9PEZI</name>
<feature type="compositionally biased region" description="Acidic residues" evidence="1">
    <location>
        <begin position="119"/>
        <end position="132"/>
    </location>
</feature>
<dbReference type="SMART" id="SM00317">
    <property type="entry name" value="SET"/>
    <property type="match status" value="1"/>
</dbReference>
<evidence type="ECO:0000256" key="1">
    <source>
        <dbReference type="SAM" id="MobiDB-lite"/>
    </source>
</evidence>
<accession>A0A139GW87</accession>
<dbReference type="STRING" id="113226.A0A139GW87"/>
<dbReference type="Proteomes" id="UP000073492">
    <property type="component" value="Unassembled WGS sequence"/>
</dbReference>